<accession>A0A5B6TL87</accession>
<keyword evidence="4" id="KW-1185">Reference proteome</keyword>
<evidence type="ECO:0000313" key="3">
    <source>
        <dbReference type="EMBL" id="KAA3440766.1"/>
    </source>
</evidence>
<feature type="compositionally biased region" description="Basic and acidic residues" evidence="1">
    <location>
        <begin position="277"/>
        <end position="289"/>
    </location>
</feature>
<evidence type="ECO:0000256" key="1">
    <source>
        <dbReference type="SAM" id="MobiDB-lite"/>
    </source>
</evidence>
<feature type="chain" id="PRO_5022663272" evidence="2">
    <location>
        <begin position="20"/>
        <end position="1758"/>
    </location>
</feature>
<dbReference type="RefSeq" id="WP_149090395.1">
    <property type="nucleotide sequence ID" value="NZ_VKKY01000001.1"/>
</dbReference>
<feature type="compositionally biased region" description="Low complexity" evidence="1">
    <location>
        <begin position="174"/>
        <end position="214"/>
    </location>
</feature>
<protein>
    <submittedName>
        <fullName evidence="3">Uncharacterized protein</fullName>
    </submittedName>
</protein>
<dbReference type="OrthoDB" id="1465441at2"/>
<feature type="compositionally biased region" description="Basic and acidic residues" evidence="1">
    <location>
        <begin position="1729"/>
        <end position="1738"/>
    </location>
</feature>
<comment type="caution">
    <text evidence="3">The sequence shown here is derived from an EMBL/GenBank/DDBJ whole genome shotgun (WGS) entry which is preliminary data.</text>
</comment>
<organism evidence="3 4">
    <name type="scientific">Rufibacter hautae</name>
    <dbReference type="NCBI Taxonomy" id="2595005"/>
    <lineage>
        <taxon>Bacteria</taxon>
        <taxon>Pseudomonadati</taxon>
        <taxon>Bacteroidota</taxon>
        <taxon>Cytophagia</taxon>
        <taxon>Cytophagales</taxon>
        <taxon>Hymenobacteraceae</taxon>
        <taxon>Rufibacter</taxon>
    </lineage>
</organism>
<proteinExistence type="predicted"/>
<gene>
    <name evidence="3" type="ORF">FOA19_09005</name>
</gene>
<feature type="signal peptide" evidence="2">
    <location>
        <begin position="1"/>
        <end position="19"/>
    </location>
</feature>
<feature type="region of interest" description="Disordered" evidence="1">
    <location>
        <begin position="174"/>
        <end position="289"/>
    </location>
</feature>
<feature type="compositionally biased region" description="Low complexity" evidence="1">
    <location>
        <begin position="266"/>
        <end position="275"/>
    </location>
</feature>
<dbReference type="EMBL" id="VKKY01000001">
    <property type="protein sequence ID" value="KAA3440766.1"/>
    <property type="molecule type" value="Genomic_DNA"/>
</dbReference>
<sequence>MKHCYLFLILLLSGLASHAQTYKVSAEDPEQFVLDMRAMMAGTKNAAAVQVGTGFEGAWASGRLSSSQKKKVMDLAQEMLKKKLKSRPHFENFLGTLGTSVNQYQYTGANLDQLLKVMEQTLQKQDVKVYERFLANTQQFLLSKTLYKGPTNTLQAQGGTFSFEYREGTAAASPADAGWGAAEETPAAVAPKTTPAPTAKGTKGTKATAPAPKSAPKKAVKPAEDDPWAAPKKAAKPAEEDPWAAWDTPKKVTKPAPKTAKKSSSAKKSTGTKTAVAKKEPDPVKAEPAKPVEAEYFAVPLPVLAGPVVVMEKADLVFTSASDSVTIKEATGAVSLANGIYAGNGGKLVWNQLGGDATAEFKGLTFEVAKPAFKVEDVTLTFPAVLENSIRGNLEYRLTKAKANGDNGYPKFISHTSNAKIKRFGEDIKYLGGLSLSGGTLMSAALDGSPSTIWVSDKGERKFRATSRNYTINDSLITAPEAGIALFQGKDSVTHPGVKFKYNKAGKRLVLINPEGLYKLTPYYHSYHQVELTTDMAAWNITEPNIEFSILTAKNQVPVQVNSKEYFTEARFQQIKTISNFHPLYTTVGYGAKIGSQTFYLAQMAEDTKLKKEVLHQALTTLAQSNYLDYDATTGQVQLREKAYHYVDASRNKKDYDYINLNALSPAGRNATLDLASGDLVLRGVESFAFNKDSSVVVEPDSQIVRIKKNRNMLFNGKVKSTDFSFRGKEFLFDYDGFFIDLAKIDSTVLTTRTKSKDGKEKETPFTLVNRGGKGQAKLYLNRPDNKSGSKKSQGYPALDAISGATVYFNKPEILGGVYDTTVYFNIPPFKIDSMASTKNNVIGFKGTFNSGGIFPPFETKLAIQPDGALGFQYPVPKAGFAVYGGKGRFTDTLTMDTKGLRGKGVLSYQTATMFSPGFVFFVDSAITTVGKKGSFKEGTVAQGSYPSGTFKAFTMKWKPFQDTLQIHTVGRELMSIFNDRFTYKGMLGFTPSSLFGNGVVENKEVAMKSPHFVFKKGLIHGNQAGMEVASADKKTPALTTFDVVLDFHMDEGYAEYKAERIGSATTEFPFAQYKSSLSAGKWDFKSRKLTLTSGNEGGGESYFYSMKTGDDSLAFKAKGATYDFSNYTLVATGVPYIPIGDSYIIPDSNRVQFMKGAELKTFQKASLAMDSVQKYHQMVKGELHVDNRFGITGNAIYSFANASGDAYKIKFDKFGWQRPEGGKKDDAKAPAFFLAEGTVNEKDTLFIIPKVRYYGNVAVASNKKTLNFDGYAKMLFGGKESADWFPYKRDGVDPEDVRIEIKDPALADGTPLKTGIHLNTTSGKIYNTFVSKKQFEDDIDVFDVQGVLSFNKEEKMYKIGDEGRAYGNSYTGNMLQYNDATKEAKYDGQFNLIRRVKGFKMTTVGTGTGRTDSSRYELDTFIAFDFDAPSQAIESMGAKVAKEVAGLPEGVDLNNPTLPFKLAAFIGDKGVPAFTAATAKGYVPFSKISEKLIHTLVLNQVNFKWSTKKNAWYSEGPISIAGIDKVDVNAKITGHIEIKAGPAGDAVAMYLEVNPYLWYYFNFFEGGLGMTSSDPQFNGAVASKSKGRTVAGGDYTFYPLEDIDRMEFVNYFRKTYLGKEPLKAAPQPVYNTFDTATEEDTGKKSKKKKKGEEMVDTGATPPGFDNPVDQPEEDKKSKKKKKEEAADAVPAGFETPVSPVEEAKGKDKKKKKEAEVDIPSGFETPVTDGKEETSDKKKKDKKKKAGETPPDIPPTGN</sequence>
<keyword evidence="2" id="KW-0732">Signal</keyword>
<reference evidence="3 4" key="1">
    <citation type="submission" date="2019-07" db="EMBL/GenBank/DDBJ databases">
        <title>Rufibacter sp. nov., isolated from lake sediment.</title>
        <authorList>
            <person name="Qu J.-H."/>
        </authorList>
    </citation>
    <scope>NUCLEOTIDE SEQUENCE [LARGE SCALE GENOMIC DNA]</scope>
    <source>
        <strain evidence="3 4">NBS58-1</strain>
    </source>
</reference>
<feature type="region of interest" description="Disordered" evidence="1">
    <location>
        <begin position="1631"/>
        <end position="1758"/>
    </location>
</feature>
<evidence type="ECO:0000256" key="2">
    <source>
        <dbReference type="SAM" id="SignalP"/>
    </source>
</evidence>
<name>A0A5B6TL87_9BACT</name>
<evidence type="ECO:0000313" key="4">
    <source>
        <dbReference type="Proteomes" id="UP000324133"/>
    </source>
</evidence>
<dbReference type="Proteomes" id="UP000324133">
    <property type="component" value="Unassembled WGS sequence"/>
</dbReference>